<accession>A0A317C8G0</accession>
<dbReference type="EMBL" id="QGKL01000039">
    <property type="protein sequence ID" value="PWQ94619.1"/>
    <property type="molecule type" value="Genomic_DNA"/>
</dbReference>
<comment type="caution">
    <text evidence="2">The sequence shown here is derived from an EMBL/GenBank/DDBJ whole genome shotgun (WGS) entry which is preliminary data.</text>
</comment>
<dbReference type="AlphaFoldDB" id="A0A317C8G0"/>
<evidence type="ECO:0000313" key="3">
    <source>
        <dbReference type="Proteomes" id="UP000245506"/>
    </source>
</evidence>
<sequence length="96" mass="10671">MYKNIIAATVLVLASSTVIAAGDARNGEKLYNDSMCGTACHGVEKYTAPDKKVKDLKALEAQVRLDDTNLPTNWFDTDIHDVVAYLNEQYYKFPTP</sequence>
<dbReference type="GO" id="GO:0009055">
    <property type="term" value="F:electron transfer activity"/>
    <property type="evidence" value="ECO:0007669"/>
    <property type="project" value="InterPro"/>
</dbReference>
<organism evidence="2 3">
    <name type="scientific">Leucothrix arctica</name>
    <dbReference type="NCBI Taxonomy" id="1481894"/>
    <lineage>
        <taxon>Bacteria</taxon>
        <taxon>Pseudomonadati</taxon>
        <taxon>Pseudomonadota</taxon>
        <taxon>Gammaproteobacteria</taxon>
        <taxon>Thiotrichales</taxon>
        <taxon>Thiotrichaceae</taxon>
        <taxon>Leucothrix</taxon>
    </lineage>
</organism>
<keyword evidence="1" id="KW-0732">Signal</keyword>
<feature type="chain" id="PRO_5016270617" description="Cytochrome c domain-containing protein" evidence="1">
    <location>
        <begin position="21"/>
        <end position="96"/>
    </location>
</feature>
<keyword evidence="3" id="KW-1185">Reference proteome</keyword>
<dbReference type="InterPro" id="IPR036909">
    <property type="entry name" value="Cyt_c-like_dom_sf"/>
</dbReference>
<evidence type="ECO:0000313" key="2">
    <source>
        <dbReference type="EMBL" id="PWQ94619.1"/>
    </source>
</evidence>
<reference evidence="2 3" key="1">
    <citation type="submission" date="2018-05" db="EMBL/GenBank/DDBJ databases">
        <title>Leucothrix arctica sp. nov., isolated from Arctic seawater.</title>
        <authorList>
            <person name="Choi A."/>
            <person name="Baek K."/>
        </authorList>
    </citation>
    <scope>NUCLEOTIDE SEQUENCE [LARGE SCALE GENOMIC DNA]</scope>
    <source>
        <strain evidence="2 3">IMCC9719</strain>
    </source>
</reference>
<dbReference type="SUPFAM" id="SSF46626">
    <property type="entry name" value="Cytochrome c"/>
    <property type="match status" value="1"/>
</dbReference>
<gene>
    <name evidence="2" type="ORF">DKT75_15095</name>
</gene>
<feature type="signal peptide" evidence="1">
    <location>
        <begin position="1"/>
        <end position="20"/>
    </location>
</feature>
<dbReference type="GO" id="GO:0020037">
    <property type="term" value="F:heme binding"/>
    <property type="evidence" value="ECO:0007669"/>
    <property type="project" value="InterPro"/>
</dbReference>
<evidence type="ECO:0008006" key="4">
    <source>
        <dbReference type="Google" id="ProtNLM"/>
    </source>
</evidence>
<name>A0A317C8G0_9GAMM</name>
<proteinExistence type="predicted"/>
<dbReference type="OrthoDB" id="9796294at2"/>
<dbReference type="RefSeq" id="WP_109824268.1">
    <property type="nucleotide sequence ID" value="NZ_QGKL01000039.1"/>
</dbReference>
<dbReference type="Proteomes" id="UP000245506">
    <property type="component" value="Unassembled WGS sequence"/>
</dbReference>
<evidence type="ECO:0000256" key="1">
    <source>
        <dbReference type="SAM" id="SignalP"/>
    </source>
</evidence>
<protein>
    <recommendedName>
        <fullName evidence="4">Cytochrome c domain-containing protein</fullName>
    </recommendedName>
</protein>